<dbReference type="GO" id="GO:0005506">
    <property type="term" value="F:iron ion binding"/>
    <property type="evidence" value="ECO:0007669"/>
    <property type="project" value="InterPro"/>
</dbReference>
<keyword evidence="7" id="KW-0503">Monooxygenase</keyword>
<dbReference type="Pfam" id="PF00067">
    <property type="entry name" value="p450"/>
    <property type="match status" value="1"/>
</dbReference>
<dbReference type="CDD" id="cd11060">
    <property type="entry name" value="CYP57A1-like"/>
    <property type="match status" value="1"/>
</dbReference>
<dbReference type="InterPro" id="IPR050121">
    <property type="entry name" value="Cytochrome_P450_monoxygenase"/>
</dbReference>
<reference evidence="8 9" key="1">
    <citation type="journal article" date="2020" name="BMC Genomics">
        <title>Correction to: Identification and distribution of gene clusters required for synthesis of sphingolipid metabolism inhibitors in diverse species of the filamentous fungus Fusarium.</title>
        <authorList>
            <person name="Kim H.S."/>
            <person name="Lohmar J.M."/>
            <person name="Busman M."/>
            <person name="Brown D.W."/>
            <person name="Naumann T.A."/>
            <person name="Divon H.H."/>
            <person name="Lysoe E."/>
            <person name="Uhlig S."/>
            <person name="Proctor R.H."/>
        </authorList>
    </citation>
    <scope>NUCLEOTIDE SEQUENCE [LARGE SCALE GENOMIC DNA]</scope>
    <source>
        <strain evidence="8 9">NRRL 25214</strain>
    </source>
</reference>
<dbReference type="PANTHER" id="PTHR24305:SF232">
    <property type="entry name" value="P450, PUTATIVE (EUROFUNG)-RELATED"/>
    <property type="match status" value="1"/>
</dbReference>
<dbReference type="PANTHER" id="PTHR24305">
    <property type="entry name" value="CYTOCHROME P450"/>
    <property type="match status" value="1"/>
</dbReference>
<protein>
    <recommendedName>
        <fullName evidence="10">Pisatin demethylase</fullName>
    </recommendedName>
</protein>
<organism evidence="8 9">
    <name type="scientific">Fusarium anthophilum</name>
    <dbReference type="NCBI Taxonomy" id="48485"/>
    <lineage>
        <taxon>Eukaryota</taxon>
        <taxon>Fungi</taxon>
        <taxon>Dikarya</taxon>
        <taxon>Ascomycota</taxon>
        <taxon>Pezizomycotina</taxon>
        <taxon>Sordariomycetes</taxon>
        <taxon>Hypocreomycetidae</taxon>
        <taxon>Hypocreales</taxon>
        <taxon>Nectriaceae</taxon>
        <taxon>Fusarium</taxon>
        <taxon>Fusarium fujikuroi species complex</taxon>
    </lineage>
</organism>
<accession>A0A8H5E7U9</accession>
<dbReference type="PROSITE" id="PS00086">
    <property type="entry name" value="CYTOCHROME_P450"/>
    <property type="match status" value="1"/>
</dbReference>
<dbReference type="GO" id="GO:0020037">
    <property type="term" value="F:heme binding"/>
    <property type="evidence" value="ECO:0007669"/>
    <property type="project" value="InterPro"/>
</dbReference>
<dbReference type="PRINTS" id="PR00385">
    <property type="entry name" value="P450"/>
</dbReference>
<comment type="cofactor">
    <cofactor evidence="1 6">
        <name>heme</name>
        <dbReference type="ChEBI" id="CHEBI:30413"/>
    </cofactor>
</comment>
<evidence type="ECO:0000256" key="7">
    <source>
        <dbReference type="RuleBase" id="RU000461"/>
    </source>
</evidence>
<dbReference type="InterPro" id="IPR002401">
    <property type="entry name" value="Cyt_P450_E_grp-I"/>
</dbReference>
<keyword evidence="9" id="KW-1185">Reference proteome</keyword>
<dbReference type="PRINTS" id="PR00463">
    <property type="entry name" value="EP450I"/>
</dbReference>
<evidence type="ECO:0000256" key="5">
    <source>
        <dbReference type="ARBA" id="ARBA00023004"/>
    </source>
</evidence>
<keyword evidence="5 6" id="KW-0408">Iron</keyword>
<dbReference type="EMBL" id="JABEVY010000091">
    <property type="protein sequence ID" value="KAF5250384.1"/>
    <property type="molecule type" value="Genomic_DNA"/>
</dbReference>
<evidence type="ECO:0000313" key="8">
    <source>
        <dbReference type="EMBL" id="KAF5250384.1"/>
    </source>
</evidence>
<comment type="similarity">
    <text evidence="2 7">Belongs to the cytochrome P450 family.</text>
</comment>
<dbReference type="InterPro" id="IPR001128">
    <property type="entry name" value="Cyt_P450"/>
</dbReference>
<gene>
    <name evidence="8" type="ORF">FANTH_4417</name>
</gene>
<dbReference type="AlphaFoldDB" id="A0A8H5E7U9"/>
<evidence type="ECO:0000313" key="9">
    <source>
        <dbReference type="Proteomes" id="UP000573603"/>
    </source>
</evidence>
<evidence type="ECO:0000256" key="2">
    <source>
        <dbReference type="ARBA" id="ARBA00010617"/>
    </source>
</evidence>
<name>A0A8H5E7U9_9HYPO</name>
<feature type="binding site" description="axial binding residue" evidence="6">
    <location>
        <position position="462"/>
    </location>
    <ligand>
        <name>heme</name>
        <dbReference type="ChEBI" id="CHEBI:30413"/>
    </ligand>
    <ligandPart>
        <name>Fe</name>
        <dbReference type="ChEBI" id="CHEBI:18248"/>
    </ligandPart>
</feature>
<evidence type="ECO:0000256" key="3">
    <source>
        <dbReference type="ARBA" id="ARBA00022617"/>
    </source>
</evidence>
<dbReference type="GO" id="GO:0016705">
    <property type="term" value="F:oxidoreductase activity, acting on paired donors, with incorporation or reduction of molecular oxygen"/>
    <property type="evidence" value="ECO:0007669"/>
    <property type="project" value="InterPro"/>
</dbReference>
<proteinExistence type="inferred from homology"/>
<keyword evidence="7" id="KW-0560">Oxidoreductase</keyword>
<dbReference type="FunFam" id="1.10.630.10:FF:000050">
    <property type="entry name" value="Cytochrome P450 monooxygenase"/>
    <property type="match status" value="1"/>
</dbReference>
<evidence type="ECO:0000256" key="6">
    <source>
        <dbReference type="PIRSR" id="PIRSR602401-1"/>
    </source>
</evidence>
<sequence length="505" mass="56774">MRTTEFDMIHLLLLCFGIIVGKAVYNKYAYGLARVQGPALAGYTDLWRLFLVWGCRPEQKHIALHERYGSIVRLGPRCVSISDPAAIKIIYTIKTNFVKSDFYPVQQPVTREGHPLQGMFNTTDEKYHAKLRRAVSNAFAMSTLVQFEPLVDSTTRAFLAQLSTRYADRPGQDGICDFGSWLQYYAFDVIGELTFSRRLGFVDLGNDVDNIISDLEWMLGYAAVVGQIPILDYFFLKNPVRFLFSRLGLTNPTTPVVSFAKARMDARLGSQGSTAKDAQSNRRDFLSRFLEASQKDPEFLTPERVLSLTTANMFAGSDTTAITLRAIFYFLLRNPETLQKLLDELEADDGRLFSDEGLVQWSDVHESLPYLSAVIKESLRCHPAVGLPLERIVPSGGLEICGVYLPPGTIVGCSAWTVHRSEDIFGRDSSQFRPERWLEGSDEDNTRMNNFLFSFGGGARTCVGRHISYLEMYKLVPAVLKKFELRVAGRKVTISGGFSQTTKTF</sequence>
<evidence type="ECO:0000256" key="1">
    <source>
        <dbReference type="ARBA" id="ARBA00001971"/>
    </source>
</evidence>
<dbReference type="Gene3D" id="1.10.630.10">
    <property type="entry name" value="Cytochrome P450"/>
    <property type="match status" value="1"/>
</dbReference>
<keyword evidence="4 6" id="KW-0479">Metal-binding</keyword>
<dbReference type="Proteomes" id="UP000573603">
    <property type="component" value="Unassembled WGS sequence"/>
</dbReference>
<evidence type="ECO:0008006" key="10">
    <source>
        <dbReference type="Google" id="ProtNLM"/>
    </source>
</evidence>
<evidence type="ECO:0000256" key="4">
    <source>
        <dbReference type="ARBA" id="ARBA00022723"/>
    </source>
</evidence>
<dbReference type="InterPro" id="IPR036396">
    <property type="entry name" value="Cyt_P450_sf"/>
</dbReference>
<comment type="caution">
    <text evidence="8">The sequence shown here is derived from an EMBL/GenBank/DDBJ whole genome shotgun (WGS) entry which is preliminary data.</text>
</comment>
<dbReference type="InterPro" id="IPR017972">
    <property type="entry name" value="Cyt_P450_CS"/>
</dbReference>
<keyword evidence="3 6" id="KW-0349">Heme</keyword>
<dbReference type="SUPFAM" id="SSF48264">
    <property type="entry name" value="Cytochrome P450"/>
    <property type="match status" value="1"/>
</dbReference>
<dbReference type="GO" id="GO:0004497">
    <property type="term" value="F:monooxygenase activity"/>
    <property type="evidence" value="ECO:0007669"/>
    <property type="project" value="UniProtKB-KW"/>
</dbReference>